<proteinExistence type="predicted"/>
<sequence length="135" mass="14735">MQCVLEKLVGEQVLVRSLLGLPLDTTIIDVRDFLLFTTNGVIPICNVPGVEYFNPSIDIKLKDLRKSSGECACCEDPLANFLKTKIGQFISLEYIQSTPLTGGTITGVGEGILLLDESPTIWGAYSLCNITRVIQ</sequence>
<evidence type="ECO:0000313" key="2">
    <source>
        <dbReference type="Proteomes" id="UP001231941"/>
    </source>
</evidence>
<dbReference type="Proteomes" id="UP001231941">
    <property type="component" value="Unassembled WGS sequence"/>
</dbReference>
<dbReference type="RefSeq" id="WP_305992398.1">
    <property type="nucleotide sequence ID" value="NZ_JAVAMP010000006.1"/>
</dbReference>
<evidence type="ECO:0008006" key="3">
    <source>
        <dbReference type="Google" id="ProtNLM"/>
    </source>
</evidence>
<accession>A0ABT9J245</accession>
<dbReference type="EMBL" id="JAVAMP010000006">
    <property type="protein sequence ID" value="MDP5275085.1"/>
    <property type="molecule type" value="Genomic_DNA"/>
</dbReference>
<comment type="caution">
    <text evidence="1">The sequence shown here is derived from an EMBL/GenBank/DDBJ whole genome shotgun (WGS) entry which is preliminary data.</text>
</comment>
<reference evidence="1 2" key="1">
    <citation type="submission" date="2023-08" db="EMBL/GenBank/DDBJ databases">
        <authorList>
            <person name="Park J.-S."/>
        </authorList>
    </citation>
    <scope>NUCLEOTIDE SEQUENCE [LARGE SCALE GENOMIC DNA]</scope>
    <source>
        <strain evidence="1 2">2205SS18-9</strain>
    </source>
</reference>
<organism evidence="1 2">
    <name type="scientific">Chengkuizengella axinellae</name>
    <dbReference type="NCBI Taxonomy" id="3064388"/>
    <lineage>
        <taxon>Bacteria</taxon>
        <taxon>Bacillati</taxon>
        <taxon>Bacillota</taxon>
        <taxon>Bacilli</taxon>
        <taxon>Bacillales</taxon>
        <taxon>Paenibacillaceae</taxon>
        <taxon>Chengkuizengella</taxon>
    </lineage>
</organism>
<keyword evidence="2" id="KW-1185">Reference proteome</keyword>
<gene>
    <name evidence="1" type="ORF">Q5Y73_13280</name>
</gene>
<protein>
    <recommendedName>
        <fullName evidence="3">DUF421 domain-containing protein</fullName>
    </recommendedName>
</protein>
<name>A0ABT9J245_9BACL</name>
<evidence type="ECO:0000313" key="1">
    <source>
        <dbReference type="EMBL" id="MDP5275085.1"/>
    </source>
</evidence>